<feature type="region of interest" description="Disordered" evidence="1">
    <location>
        <begin position="278"/>
        <end position="299"/>
    </location>
</feature>
<evidence type="ECO:0000313" key="2">
    <source>
        <dbReference type="EMBL" id="WZN64971.1"/>
    </source>
</evidence>
<feature type="compositionally biased region" description="Basic and acidic residues" evidence="1">
    <location>
        <begin position="160"/>
        <end position="169"/>
    </location>
</feature>
<evidence type="ECO:0000256" key="1">
    <source>
        <dbReference type="SAM" id="MobiDB-lite"/>
    </source>
</evidence>
<protein>
    <submittedName>
        <fullName evidence="2">Uncharacterized protein</fullName>
    </submittedName>
</protein>
<feature type="region of interest" description="Disordered" evidence="1">
    <location>
        <begin position="150"/>
        <end position="171"/>
    </location>
</feature>
<accession>A0AAX4PGG4</accession>
<reference evidence="2 3" key="1">
    <citation type="submission" date="2024-03" db="EMBL/GenBank/DDBJ databases">
        <title>Complete genome sequence of the green alga Chloropicon roscoffensis RCC1871.</title>
        <authorList>
            <person name="Lemieux C."/>
            <person name="Pombert J.-F."/>
            <person name="Otis C."/>
            <person name="Turmel M."/>
        </authorList>
    </citation>
    <scope>NUCLEOTIDE SEQUENCE [LARGE SCALE GENOMIC DNA]</scope>
    <source>
        <strain evidence="2 3">RCC1871</strain>
    </source>
</reference>
<dbReference type="AlphaFoldDB" id="A0AAX4PGG4"/>
<proteinExistence type="predicted"/>
<evidence type="ECO:0000313" key="3">
    <source>
        <dbReference type="Proteomes" id="UP001472866"/>
    </source>
</evidence>
<dbReference type="EMBL" id="CP151511">
    <property type="protein sequence ID" value="WZN64971.1"/>
    <property type="molecule type" value="Genomic_DNA"/>
</dbReference>
<name>A0AAX4PGG4_9CHLO</name>
<dbReference type="Proteomes" id="UP001472866">
    <property type="component" value="Chromosome 11"/>
</dbReference>
<sequence>MDGSGSGGAKVASARDDVEKSLLLASLQDYNEKLVLEVHTLREENEGLLLLNDEKDGLIAEREAHFSGAKDAIDRSIRALKETVLGSLRERDRATARVGELERALAQSQERCRGLGESLAESRGEAGRQRDLVSRSLRALAKQKVEATLSLRGLPPPGDHSGDRAERGRQASTALAIPDDEADLVGRMEAEHLLDSVGSALQRKIMSDRCGVLEEEISRANEILRDERDGRLLLEQRQGASQRTISQLISLLFVDKSESQRKKQLVRSILAAAGPKGKKAAGSFRSMKGGRQKGGGSKEMAVSSVQAIEGLLQANSEMEAMRTAHFRLILNLLEDELHLLDMHYDRLLQEKERKKDEDTSRYVQSLIDRVLEELKEKGAQIQIFSGLLKTTQD</sequence>
<organism evidence="2 3">
    <name type="scientific">Chloropicon roscoffensis</name>
    <dbReference type="NCBI Taxonomy" id="1461544"/>
    <lineage>
        <taxon>Eukaryota</taxon>
        <taxon>Viridiplantae</taxon>
        <taxon>Chlorophyta</taxon>
        <taxon>Chloropicophyceae</taxon>
        <taxon>Chloropicales</taxon>
        <taxon>Chloropicaceae</taxon>
        <taxon>Chloropicon</taxon>
    </lineage>
</organism>
<gene>
    <name evidence="2" type="ORF">HKI87_11g65280</name>
</gene>
<keyword evidence="3" id="KW-1185">Reference proteome</keyword>